<comment type="similarity">
    <text evidence="1">Belongs to the HSP15 family.</text>
</comment>
<dbReference type="SUPFAM" id="SSF55174">
    <property type="entry name" value="Alpha-L RNA-binding motif"/>
    <property type="match status" value="1"/>
</dbReference>
<reference evidence="7" key="1">
    <citation type="submission" date="2022-05" db="EMBL/GenBank/DDBJ databases">
        <title>Schlegelella sp. nov., isolated from mangrove soil.</title>
        <authorList>
            <person name="Liu Y."/>
            <person name="Ge X."/>
            <person name="Liu W."/>
        </authorList>
    </citation>
    <scope>NUCLEOTIDE SEQUENCE</scope>
    <source>
        <strain evidence="7">S2-27</strain>
    </source>
</reference>
<dbReference type="RefSeq" id="WP_251778040.1">
    <property type="nucleotide sequence ID" value="NZ_JAMKFE010000005.1"/>
</dbReference>
<dbReference type="CDD" id="cd00165">
    <property type="entry name" value="S4"/>
    <property type="match status" value="1"/>
</dbReference>
<dbReference type="EMBL" id="JAMKFE010000005">
    <property type="protein sequence ID" value="MCM5679833.1"/>
    <property type="molecule type" value="Genomic_DNA"/>
</dbReference>
<dbReference type="PROSITE" id="PS50889">
    <property type="entry name" value="S4"/>
    <property type="match status" value="1"/>
</dbReference>
<evidence type="ECO:0000256" key="4">
    <source>
        <dbReference type="PROSITE-ProRule" id="PRU00182"/>
    </source>
</evidence>
<dbReference type="Gene3D" id="3.10.290.10">
    <property type="entry name" value="RNA-binding S4 domain"/>
    <property type="match status" value="1"/>
</dbReference>
<dbReference type="InterPro" id="IPR025708">
    <property type="entry name" value="HSP15"/>
</dbReference>
<sequence length="137" mass="15695">MDGVRLDKWLWAARFFKTRSLATDEIDKGRVQVNDQAAKPSREVRVGDRLLVRQGQIPRTVIVRGLSEVRGPAPVAQQLYEETAESIAAREEFARNRRFLADPSQALEHGRPTKRDRRQLADWQRWSASADDVSGKR</sequence>
<gene>
    <name evidence="7" type="ORF">M8A51_09840</name>
</gene>
<dbReference type="Proteomes" id="UP001165541">
    <property type="component" value="Unassembled WGS sequence"/>
</dbReference>
<evidence type="ECO:0000256" key="1">
    <source>
        <dbReference type="ARBA" id="ARBA00008396"/>
    </source>
</evidence>
<evidence type="ECO:0000259" key="6">
    <source>
        <dbReference type="SMART" id="SM00363"/>
    </source>
</evidence>
<keyword evidence="2 4" id="KW-0694">RNA-binding</keyword>
<evidence type="ECO:0000256" key="5">
    <source>
        <dbReference type="SAM" id="MobiDB-lite"/>
    </source>
</evidence>
<proteinExistence type="inferred from homology"/>
<feature type="domain" description="RNA-binding S4" evidence="6">
    <location>
        <begin position="4"/>
        <end position="66"/>
    </location>
</feature>
<evidence type="ECO:0000256" key="3">
    <source>
        <dbReference type="ARBA" id="ARBA00023125"/>
    </source>
</evidence>
<name>A0ABT0YPN2_9BURK</name>
<protein>
    <submittedName>
        <fullName evidence="7">RNA-binding S4 domain-containing protein</fullName>
    </submittedName>
</protein>
<organism evidence="7 8">
    <name type="scientific">Caldimonas mangrovi</name>
    <dbReference type="NCBI Taxonomy" id="2944811"/>
    <lineage>
        <taxon>Bacteria</taxon>
        <taxon>Pseudomonadati</taxon>
        <taxon>Pseudomonadota</taxon>
        <taxon>Betaproteobacteria</taxon>
        <taxon>Burkholderiales</taxon>
        <taxon>Sphaerotilaceae</taxon>
        <taxon>Caldimonas</taxon>
    </lineage>
</organism>
<dbReference type="InterPro" id="IPR036986">
    <property type="entry name" value="S4_RNA-bd_sf"/>
</dbReference>
<dbReference type="InterPro" id="IPR002942">
    <property type="entry name" value="S4_RNA-bd"/>
</dbReference>
<keyword evidence="3" id="KW-0238">DNA-binding</keyword>
<comment type="caution">
    <text evidence="7">The sequence shown here is derived from an EMBL/GenBank/DDBJ whole genome shotgun (WGS) entry which is preliminary data.</text>
</comment>
<accession>A0ABT0YPN2</accession>
<keyword evidence="8" id="KW-1185">Reference proteome</keyword>
<feature type="region of interest" description="Disordered" evidence="5">
    <location>
        <begin position="101"/>
        <end position="137"/>
    </location>
</feature>
<evidence type="ECO:0000313" key="8">
    <source>
        <dbReference type="Proteomes" id="UP001165541"/>
    </source>
</evidence>
<evidence type="ECO:0000313" key="7">
    <source>
        <dbReference type="EMBL" id="MCM5679833.1"/>
    </source>
</evidence>
<dbReference type="PIRSF" id="PIRSF016821">
    <property type="entry name" value="HSP15"/>
    <property type="match status" value="1"/>
</dbReference>
<evidence type="ECO:0000256" key="2">
    <source>
        <dbReference type="ARBA" id="ARBA00022884"/>
    </source>
</evidence>
<dbReference type="SMART" id="SM00363">
    <property type="entry name" value="S4"/>
    <property type="match status" value="1"/>
</dbReference>
<dbReference type="Pfam" id="PF01479">
    <property type="entry name" value="S4"/>
    <property type="match status" value="1"/>
</dbReference>